<evidence type="ECO:0000259" key="2">
    <source>
        <dbReference type="PROSITE" id="PS50173"/>
    </source>
</evidence>
<comment type="caution">
    <text evidence="3">The sequence shown here is derived from an EMBL/GenBank/DDBJ whole genome shotgun (WGS) entry which is preliminary data.</text>
</comment>
<dbReference type="GO" id="GO:0005829">
    <property type="term" value="C:cytosol"/>
    <property type="evidence" value="ECO:0007669"/>
    <property type="project" value="TreeGrafter"/>
</dbReference>
<proteinExistence type="inferred from homology"/>
<dbReference type="InterPro" id="IPR050116">
    <property type="entry name" value="DNA_polymerase-Y"/>
</dbReference>
<evidence type="ECO:0000313" key="3">
    <source>
        <dbReference type="EMBL" id="KYH33185.1"/>
    </source>
</evidence>
<keyword evidence="3" id="KW-0548">Nucleotidyltransferase</keyword>
<dbReference type="PATRIC" id="fig|1122241.3.peg.1014"/>
<dbReference type="GO" id="GO:0042276">
    <property type="term" value="P:error-prone translesion synthesis"/>
    <property type="evidence" value="ECO:0007669"/>
    <property type="project" value="TreeGrafter"/>
</dbReference>
<dbReference type="EC" id="2.7.7.7" evidence="3"/>
<dbReference type="GO" id="GO:0009432">
    <property type="term" value="P:SOS response"/>
    <property type="evidence" value="ECO:0007669"/>
    <property type="project" value="TreeGrafter"/>
</dbReference>
<dbReference type="Gene3D" id="3.30.70.270">
    <property type="match status" value="1"/>
</dbReference>
<dbReference type="Proteomes" id="UP000075670">
    <property type="component" value="Unassembled WGS sequence"/>
</dbReference>
<dbReference type="PANTHER" id="PTHR11076">
    <property type="entry name" value="DNA REPAIR POLYMERASE UMUC / TRANSFERASE FAMILY MEMBER"/>
    <property type="match status" value="1"/>
</dbReference>
<evidence type="ECO:0000256" key="1">
    <source>
        <dbReference type="ARBA" id="ARBA00010945"/>
    </source>
</evidence>
<feature type="domain" description="UmuC" evidence="2">
    <location>
        <begin position="1"/>
        <end position="56"/>
    </location>
</feature>
<gene>
    <name evidence="3" type="primary">dinB_3</name>
    <name evidence="3" type="ORF">MOMUL_09650</name>
</gene>
<dbReference type="InterPro" id="IPR001126">
    <property type="entry name" value="UmuC"/>
</dbReference>
<name>A0A151AZU8_9FIRM</name>
<dbReference type="InterPro" id="IPR043128">
    <property type="entry name" value="Rev_trsase/Diguanyl_cyclase"/>
</dbReference>
<protein>
    <submittedName>
        <fullName evidence="3">DNA polymerase IV</fullName>
        <ecNumber evidence="3">2.7.7.7</ecNumber>
    </submittedName>
</protein>
<dbReference type="GO" id="GO:0003887">
    <property type="term" value="F:DNA-directed DNA polymerase activity"/>
    <property type="evidence" value="ECO:0007669"/>
    <property type="project" value="UniProtKB-EC"/>
</dbReference>
<sequence>MGITTSVGLGPTKLLAKMAAEMQKPDGLTVLDYPDVPKKMWPQMWPLPVKELFGVGPRMEAHLAKLGIHTIGDLARVTGVEALCYPKSRCHAFFYCVCSMLTLWFRFLDDHYLRLAHEFPWCRS</sequence>
<dbReference type="SUPFAM" id="SSF56672">
    <property type="entry name" value="DNA/RNA polymerases"/>
    <property type="match status" value="1"/>
</dbReference>
<keyword evidence="4" id="KW-1185">Reference proteome</keyword>
<evidence type="ECO:0000313" key="4">
    <source>
        <dbReference type="Proteomes" id="UP000075670"/>
    </source>
</evidence>
<organism evidence="3 4">
    <name type="scientific">Moorella mulderi DSM 14980</name>
    <dbReference type="NCBI Taxonomy" id="1122241"/>
    <lineage>
        <taxon>Bacteria</taxon>
        <taxon>Bacillati</taxon>
        <taxon>Bacillota</taxon>
        <taxon>Clostridia</taxon>
        <taxon>Neomoorellales</taxon>
        <taxon>Neomoorellaceae</taxon>
        <taxon>Neomoorella</taxon>
    </lineage>
</organism>
<accession>A0A151AZU8</accession>
<comment type="similarity">
    <text evidence="1">Belongs to the DNA polymerase type-Y family.</text>
</comment>
<reference evidence="3 4" key="1">
    <citation type="submission" date="2016-02" db="EMBL/GenBank/DDBJ databases">
        <title>Genome sequence of Moorella mulderi DSM 14980.</title>
        <authorList>
            <person name="Poehlein A."/>
            <person name="Daniel R."/>
        </authorList>
    </citation>
    <scope>NUCLEOTIDE SEQUENCE [LARGE SCALE GENOMIC DNA]</scope>
    <source>
        <strain evidence="3 4">DSM 14980</strain>
    </source>
</reference>
<dbReference type="InterPro" id="IPR024728">
    <property type="entry name" value="PolY_HhH_motif"/>
</dbReference>
<dbReference type="AlphaFoldDB" id="A0A151AZU8"/>
<dbReference type="InterPro" id="IPR043502">
    <property type="entry name" value="DNA/RNA_pol_sf"/>
</dbReference>
<dbReference type="EMBL" id="LTBC01000002">
    <property type="protein sequence ID" value="KYH33185.1"/>
    <property type="molecule type" value="Genomic_DNA"/>
</dbReference>
<dbReference type="Pfam" id="PF11798">
    <property type="entry name" value="IMS_HHH"/>
    <property type="match status" value="1"/>
</dbReference>
<dbReference type="PROSITE" id="PS50173">
    <property type="entry name" value="UMUC"/>
    <property type="match status" value="1"/>
</dbReference>
<dbReference type="PANTHER" id="PTHR11076:SF33">
    <property type="entry name" value="DNA POLYMERASE KAPPA"/>
    <property type="match status" value="1"/>
</dbReference>
<keyword evidence="3" id="KW-0808">Transferase</keyword>
<dbReference type="Gene3D" id="1.10.150.20">
    <property type="entry name" value="5' to 3' exonuclease, C-terminal subdomain"/>
    <property type="match status" value="1"/>
</dbReference>
<dbReference type="GO" id="GO:0006281">
    <property type="term" value="P:DNA repair"/>
    <property type="evidence" value="ECO:0007669"/>
    <property type="project" value="InterPro"/>
</dbReference>